<evidence type="ECO:0000256" key="1">
    <source>
        <dbReference type="SAM" id="Phobius"/>
    </source>
</evidence>
<evidence type="ECO:0000313" key="3">
    <source>
        <dbReference type="Proteomes" id="UP001156318"/>
    </source>
</evidence>
<keyword evidence="3" id="KW-1185">Reference proteome</keyword>
<dbReference type="Proteomes" id="UP001156318">
    <property type="component" value="Chromosome"/>
</dbReference>
<evidence type="ECO:0000313" key="2">
    <source>
        <dbReference type="EMBL" id="UYU30325.1"/>
    </source>
</evidence>
<dbReference type="RefSeq" id="WP_264384142.1">
    <property type="nucleotide sequence ID" value="NZ_CP074352.1"/>
</dbReference>
<accession>A0ABY6J8Z7</accession>
<gene>
    <name evidence="2" type="ORF">KFZ77_10475</name>
</gene>
<proteinExistence type="predicted"/>
<organism evidence="2 3">
    <name type="scientific">Siccibacter colletis</name>
    <dbReference type="NCBI Taxonomy" id="1505757"/>
    <lineage>
        <taxon>Bacteria</taxon>
        <taxon>Pseudomonadati</taxon>
        <taxon>Pseudomonadota</taxon>
        <taxon>Gammaproteobacteria</taxon>
        <taxon>Enterobacterales</taxon>
        <taxon>Enterobacteriaceae</taxon>
        <taxon>Siccibacter</taxon>
    </lineage>
</organism>
<reference evidence="2 3" key="1">
    <citation type="submission" date="2021-05" db="EMBL/GenBank/DDBJ databases">
        <title>Isolation, identification, and the growth promoting effects of Pantoea dispersa strain YSD J2 from the aboveground leaves of Cyperus esculentus L.Var. Sativus.</title>
        <authorList>
            <person name="Wang S."/>
            <person name="Tang X.M."/>
            <person name="Huang Y.N."/>
        </authorList>
    </citation>
    <scope>NUCLEOTIDE SEQUENCE [LARGE SCALE GENOMIC DNA]</scope>
    <source>
        <strain evidence="3">YSD YN2</strain>
    </source>
</reference>
<name>A0ABY6J8Z7_9ENTR</name>
<keyword evidence="1" id="KW-1133">Transmembrane helix</keyword>
<dbReference type="InterPro" id="IPR035566">
    <property type="entry name" value="Ribosomal_protein_bL20_C"/>
</dbReference>
<dbReference type="SUPFAM" id="SSF74731">
    <property type="entry name" value="Ribosomal protein L20"/>
    <property type="match status" value="1"/>
</dbReference>
<sequence length="176" mass="20672">MSNASAPEVLMGYELIKGFVFPVVLATIAAYYSARLALKKFYKEKWWEKRLEAFTQIIDISYRIKMTNDYFRNCEYDKKNLAELSFRRHPASIEKELTIEYWKDLQELERISQLASFTLTDTASQILNEYIISRKDLVKEDEEGLVDSLMAEDKHYELSEKLLSSLVSEAKKELRC</sequence>
<evidence type="ECO:0008006" key="4">
    <source>
        <dbReference type="Google" id="ProtNLM"/>
    </source>
</evidence>
<keyword evidence="1" id="KW-0472">Membrane</keyword>
<keyword evidence="1" id="KW-0812">Transmembrane</keyword>
<protein>
    <recommendedName>
        <fullName evidence="4">DUF4760 domain-containing protein</fullName>
    </recommendedName>
</protein>
<dbReference type="EMBL" id="CP074352">
    <property type="protein sequence ID" value="UYU30325.1"/>
    <property type="molecule type" value="Genomic_DNA"/>
</dbReference>
<feature type="transmembrane region" description="Helical" evidence="1">
    <location>
        <begin position="15"/>
        <end position="34"/>
    </location>
</feature>